<dbReference type="PANTHER" id="PTHR21573">
    <property type="entry name" value="ER MEMBRANE PROTEIN COMPLEX SUBUNIT 1"/>
    <property type="match status" value="1"/>
</dbReference>
<dbReference type="Proteomes" id="UP001311799">
    <property type="component" value="Unassembled WGS sequence"/>
</dbReference>
<reference evidence="13 14" key="1">
    <citation type="submission" date="2023-10" db="EMBL/GenBank/DDBJ databases">
        <title>Comparative genomics analysis reveals potential genetic determinants of host preference in Cryptosporidium xiaoi.</title>
        <authorList>
            <person name="Xiao L."/>
            <person name="Li J."/>
        </authorList>
    </citation>
    <scope>NUCLEOTIDE SEQUENCE [LARGE SCALE GENOMIC DNA]</scope>
    <source>
        <strain evidence="13 14">52996</strain>
    </source>
</reference>
<dbReference type="PANTHER" id="PTHR21573:SF0">
    <property type="entry name" value="ER MEMBRANE PROTEIN COMPLEX SUBUNIT 1"/>
    <property type="match status" value="1"/>
</dbReference>
<evidence type="ECO:0000256" key="4">
    <source>
        <dbReference type="ARBA" id="ARBA00022692"/>
    </source>
</evidence>
<evidence type="ECO:0000256" key="6">
    <source>
        <dbReference type="ARBA" id="ARBA00022824"/>
    </source>
</evidence>
<evidence type="ECO:0000256" key="3">
    <source>
        <dbReference type="ARBA" id="ARBA00020824"/>
    </source>
</evidence>
<dbReference type="InterPro" id="IPR026895">
    <property type="entry name" value="EMC1"/>
</dbReference>
<dbReference type="GO" id="GO:0072546">
    <property type="term" value="C:EMC complex"/>
    <property type="evidence" value="ECO:0007669"/>
    <property type="project" value="InterPro"/>
</dbReference>
<evidence type="ECO:0000256" key="2">
    <source>
        <dbReference type="ARBA" id="ARBA00007904"/>
    </source>
</evidence>
<keyword evidence="7 10" id="KW-1133">Transmembrane helix</keyword>
<evidence type="ECO:0000313" key="13">
    <source>
        <dbReference type="EMBL" id="KAK6591024.1"/>
    </source>
</evidence>
<keyword evidence="14" id="KW-1185">Reference proteome</keyword>
<proteinExistence type="inferred from homology"/>
<organism evidence="13 14">
    <name type="scientific">Cryptosporidium xiaoi</name>
    <dbReference type="NCBI Taxonomy" id="659607"/>
    <lineage>
        <taxon>Eukaryota</taxon>
        <taxon>Sar</taxon>
        <taxon>Alveolata</taxon>
        <taxon>Apicomplexa</taxon>
        <taxon>Conoidasida</taxon>
        <taxon>Coccidia</taxon>
        <taxon>Eucoccidiorida</taxon>
        <taxon>Eimeriorina</taxon>
        <taxon>Cryptosporidiidae</taxon>
        <taxon>Cryptosporidium</taxon>
    </lineage>
</organism>
<evidence type="ECO:0000313" key="14">
    <source>
        <dbReference type="Proteomes" id="UP001311799"/>
    </source>
</evidence>
<dbReference type="InterPro" id="IPR011678">
    <property type="entry name" value="EMC1_C"/>
</dbReference>
<comment type="similarity">
    <text evidence="2">Belongs to the EMC1 family.</text>
</comment>
<keyword evidence="5 11" id="KW-0732">Signal</keyword>
<feature type="domain" description="ER membrane protein complex subunit 1 C-terminal" evidence="12">
    <location>
        <begin position="756"/>
        <end position="980"/>
    </location>
</feature>
<evidence type="ECO:0000256" key="7">
    <source>
        <dbReference type="ARBA" id="ARBA00022989"/>
    </source>
</evidence>
<evidence type="ECO:0000256" key="1">
    <source>
        <dbReference type="ARBA" id="ARBA00004115"/>
    </source>
</evidence>
<dbReference type="AlphaFoldDB" id="A0AAV9Y328"/>
<evidence type="ECO:0000256" key="8">
    <source>
        <dbReference type="ARBA" id="ARBA00023136"/>
    </source>
</evidence>
<keyword evidence="8 10" id="KW-0472">Membrane</keyword>
<keyword evidence="4 10" id="KW-0812">Transmembrane</keyword>
<dbReference type="GO" id="GO:0034975">
    <property type="term" value="P:protein folding in endoplasmic reticulum"/>
    <property type="evidence" value="ECO:0007669"/>
    <property type="project" value="TreeGrafter"/>
</dbReference>
<keyword evidence="6" id="KW-0256">Endoplasmic reticulum</keyword>
<evidence type="ECO:0000256" key="9">
    <source>
        <dbReference type="ARBA" id="ARBA00023180"/>
    </source>
</evidence>
<comment type="subcellular location">
    <subcellularLocation>
        <location evidence="1">Endoplasmic reticulum membrane</location>
        <topology evidence="1">Single-pass type I membrane protein</topology>
    </subcellularLocation>
</comment>
<name>A0AAV9Y328_9CRYT</name>
<gene>
    <name evidence="13" type="ORF">RS030_111762</name>
</gene>
<protein>
    <recommendedName>
        <fullName evidence="3">ER membrane protein complex subunit 1</fullName>
    </recommendedName>
</protein>
<evidence type="ECO:0000256" key="11">
    <source>
        <dbReference type="SAM" id="SignalP"/>
    </source>
</evidence>
<feature type="chain" id="PRO_5043620268" description="ER membrane protein complex subunit 1" evidence="11">
    <location>
        <begin position="19"/>
        <end position="981"/>
    </location>
</feature>
<accession>A0AAV9Y328</accession>
<feature type="signal peptide" evidence="11">
    <location>
        <begin position="1"/>
        <end position="18"/>
    </location>
</feature>
<evidence type="ECO:0000259" key="12">
    <source>
        <dbReference type="Pfam" id="PF07774"/>
    </source>
</evidence>
<sequence>MIFIRFFFFVVTFCNVFGGNNLNLVNGYGIVGIDSIYTVVDTSIGNLFVLENGRVFIVSNNKVLDKLDEFCSRDRLINFKKVDDLRYIMLVKRCDCDYLVLRSIDINNGLISIRWTLDMEIPRESVFTELFITKKKFYLALKNSLFVVRSSDGLLLENETLSIGDNKLPISIIFGESEIIKSLVIFDTNNKYIALYEINKEIGKLDDDPRETIYFQQNLSIYLNSCLITKNDKFEFLNILYLDKNSNEFGLLKYDFNNRQTKHINTNINISSLSDKMTSILDTELTLRQIGTSDIIVTFSRYDSSYSKHIIYIFEQNKSFVLNSFKPIFNYFQSSLLNIFIDENKINEMGYLSILNYSNNNYYLSITNIFGYKKPLSENKIFRNTLKIDYFRKDEIIDHGSIEYSSITSKGDLILQWEDSLLIIISLNCDIIENYCGKPKIVDIYESFTSSLDNVEYYENNFIVYTTETNEKSNKMDFSHKFDYPMIISASNIYYDSMSHESISHEGDLSGTILITVNKHYSVLGYLLEKKKLVWRNDTIKRHIKENIRVNKVKQFIIGDKKKPLLLIIINEQLIFKIDIISGITVVNALKLDQSSKIFTTSLLNSTGDPLIDPRLILIDKNDNFVKILDLNNLDLEGYSIMYKDLSHHYITYNESTINCYMLNSTLNTSLKWRYNLKDETIENISTSICHNCVNSPSIVSKEYDIVNKFDYPAILGFITNKKKVMLFNSINGNLLHSEILPESFTPPYKLGIYHNLIVLTAFHAHHQIPVFHILELYQFPYENNNNSSLFEKFMFLISSEKNVNESKIYPERKIHIQKTSFLYNYELPITTLTLSRTMKSITPKMILFGNENSNIIEAIPEKLFTTLRPGSNKYFSNNSIENMDYPPYKPMVDQRVKFAMKFSGPRKMIVLPSRKFESTSILISVGFNYIEIKEFYPSTQFDRIPEDFNKINIVITVSAVVVTTALVLIHLRKKNNKKWE</sequence>
<feature type="transmembrane region" description="Helical" evidence="10">
    <location>
        <begin position="952"/>
        <end position="972"/>
    </location>
</feature>
<dbReference type="EMBL" id="JAWDEY010000002">
    <property type="protein sequence ID" value="KAK6591024.1"/>
    <property type="molecule type" value="Genomic_DNA"/>
</dbReference>
<evidence type="ECO:0000256" key="5">
    <source>
        <dbReference type="ARBA" id="ARBA00022729"/>
    </source>
</evidence>
<evidence type="ECO:0000256" key="10">
    <source>
        <dbReference type="SAM" id="Phobius"/>
    </source>
</evidence>
<keyword evidence="9" id="KW-0325">Glycoprotein</keyword>
<comment type="caution">
    <text evidence="13">The sequence shown here is derived from an EMBL/GenBank/DDBJ whole genome shotgun (WGS) entry which is preliminary data.</text>
</comment>
<dbReference type="Pfam" id="PF07774">
    <property type="entry name" value="EMC1_C"/>
    <property type="match status" value="1"/>
</dbReference>